<dbReference type="OrthoDB" id="240942at2759"/>
<dbReference type="EMBL" id="MKKU01000522">
    <property type="protein sequence ID" value="RNF08986.1"/>
    <property type="molecule type" value="Genomic_DNA"/>
</dbReference>
<protein>
    <submittedName>
        <fullName evidence="2">Uncharacterized protein</fullName>
    </submittedName>
</protein>
<evidence type="ECO:0000256" key="1">
    <source>
        <dbReference type="SAM" id="MobiDB-lite"/>
    </source>
</evidence>
<comment type="caution">
    <text evidence="2">The sequence shown here is derived from an EMBL/GenBank/DDBJ whole genome shotgun (WGS) entry which is preliminary data.</text>
</comment>
<proteinExistence type="predicted"/>
<feature type="compositionally biased region" description="Polar residues" evidence="1">
    <location>
        <begin position="113"/>
        <end position="125"/>
    </location>
</feature>
<sequence>MYQGPPPGMQPEGFGPYGQPEPPSNFQFYPGEMPMYPPGIPMYGGDMPFPSGPMYAEDWEPPVPPLCRKRSLCGPMTEEERGIHLQNRAMLQNAGGSEPPPREGLARKGSMFSKGSRQNSLSRSASTRDMILDSFALECEERDMMKDFYGEMAGRNDRYEYRGAKAVGSRRKVDGKDVAMPRGKAKRGATGYGGVASHRDAVMKAGGKWGNLGNSGPGQEIMGMPPDPAMMVDVNPPEEVIVMSQMPMSVYTDGDVFAGDHSEGRQD</sequence>
<accession>A0A3R7NWY5</accession>
<feature type="region of interest" description="Disordered" evidence="1">
    <location>
        <begin position="1"/>
        <end position="26"/>
    </location>
</feature>
<reference evidence="2 3" key="1">
    <citation type="journal article" date="2018" name="BMC Genomics">
        <title>Genomic comparison of Trypanosoma conorhini and Trypanosoma rangeli to Trypanosoma cruzi strains of high and low virulence.</title>
        <authorList>
            <person name="Bradwell K.R."/>
            <person name="Koparde V.N."/>
            <person name="Matveyev A.V."/>
            <person name="Serrano M.G."/>
            <person name="Alves J.M."/>
            <person name="Parikh H."/>
            <person name="Huang B."/>
            <person name="Lee V."/>
            <person name="Espinosa-Alvarez O."/>
            <person name="Ortiz P.A."/>
            <person name="Costa-Martins A.G."/>
            <person name="Teixeira M.M."/>
            <person name="Buck G.A."/>
        </authorList>
    </citation>
    <scope>NUCLEOTIDE SEQUENCE [LARGE SCALE GENOMIC DNA]</scope>
    <source>
        <strain evidence="2 3">025E</strain>
    </source>
</reference>
<dbReference type="RefSeq" id="XP_029225944.1">
    <property type="nucleotide sequence ID" value="XM_029374052.1"/>
</dbReference>
<dbReference type="GeneID" id="40320796"/>
<gene>
    <name evidence="2" type="ORF">Tco025E_07185</name>
</gene>
<name>A0A3R7NWY5_9TRYP</name>
<feature type="region of interest" description="Disordered" evidence="1">
    <location>
        <begin position="92"/>
        <end position="125"/>
    </location>
</feature>
<keyword evidence="3" id="KW-1185">Reference proteome</keyword>
<dbReference type="AlphaFoldDB" id="A0A3R7NWY5"/>
<evidence type="ECO:0000313" key="2">
    <source>
        <dbReference type="EMBL" id="RNF08986.1"/>
    </source>
</evidence>
<dbReference type="Proteomes" id="UP000284403">
    <property type="component" value="Unassembled WGS sequence"/>
</dbReference>
<evidence type="ECO:0000313" key="3">
    <source>
        <dbReference type="Proteomes" id="UP000284403"/>
    </source>
</evidence>
<organism evidence="2 3">
    <name type="scientific">Trypanosoma conorhini</name>
    <dbReference type="NCBI Taxonomy" id="83891"/>
    <lineage>
        <taxon>Eukaryota</taxon>
        <taxon>Discoba</taxon>
        <taxon>Euglenozoa</taxon>
        <taxon>Kinetoplastea</taxon>
        <taxon>Metakinetoplastina</taxon>
        <taxon>Trypanosomatida</taxon>
        <taxon>Trypanosomatidae</taxon>
        <taxon>Trypanosoma</taxon>
    </lineage>
</organism>